<accession>A0A7X0TUX4</accession>
<evidence type="ECO:0000313" key="1">
    <source>
        <dbReference type="EMBL" id="MBB6544741.1"/>
    </source>
</evidence>
<dbReference type="Proteomes" id="UP000537141">
    <property type="component" value="Unassembled WGS sequence"/>
</dbReference>
<dbReference type="AlphaFoldDB" id="A0A7X0TUX4"/>
<gene>
    <name evidence="1" type="ORF">HNQ55_003274</name>
</gene>
<organism evidence="1 2">
    <name type="scientific">Thalassotalea piscium</name>
    <dbReference type="NCBI Taxonomy" id="1230533"/>
    <lineage>
        <taxon>Bacteria</taxon>
        <taxon>Pseudomonadati</taxon>
        <taxon>Pseudomonadota</taxon>
        <taxon>Gammaproteobacteria</taxon>
        <taxon>Alteromonadales</taxon>
        <taxon>Colwelliaceae</taxon>
        <taxon>Thalassotalea</taxon>
    </lineage>
</organism>
<name>A0A7X0TUX4_9GAMM</name>
<proteinExistence type="predicted"/>
<comment type="caution">
    <text evidence="1">The sequence shown here is derived from an EMBL/GenBank/DDBJ whole genome shotgun (WGS) entry which is preliminary data.</text>
</comment>
<keyword evidence="2" id="KW-1185">Reference proteome</keyword>
<dbReference type="EMBL" id="JACHHU010000035">
    <property type="protein sequence ID" value="MBB6544741.1"/>
    <property type="molecule type" value="Genomic_DNA"/>
</dbReference>
<sequence length="57" mass="6315">MLLITADSANIITANITVVSLIPRDDDLFMVDPNNSFDLIELTNNKSLISSFSKLFL</sequence>
<reference evidence="1 2" key="1">
    <citation type="submission" date="2020-08" db="EMBL/GenBank/DDBJ databases">
        <title>Genomic Encyclopedia of Type Strains, Phase IV (KMG-IV): sequencing the most valuable type-strain genomes for metagenomic binning, comparative biology and taxonomic classification.</title>
        <authorList>
            <person name="Goeker M."/>
        </authorList>
    </citation>
    <scope>NUCLEOTIDE SEQUENCE [LARGE SCALE GENOMIC DNA]</scope>
    <source>
        <strain evidence="1 2">DSM 26287</strain>
    </source>
</reference>
<protein>
    <submittedName>
        <fullName evidence="1">Uncharacterized protein</fullName>
    </submittedName>
</protein>
<evidence type="ECO:0000313" key="2">
    <source>
        <dbReference type="Proteomes" id="UP000537141"/>
    </source>
</evidence>